<sequence length="525" mass="56736">MESIRSLGEKLLQSSFVDQLDARRELDSFLSSGSDISELLVELEKTSTPSALWVELCNSIARLSRPATMDGSNEIIHVLESPVLVRFLCVALDDGDTSVGSAAASALNAVVALSASTIVRSTLSQHLRRNSSLLRLFDLQSGGAFQGVENSPLRVLCETLRIIPLSASDLINEDESTTPNVLDDYILDRLVADAIREGDVLLLMNALYAAAWILRTSESMSTSSGRILQLITIAIDASKSQDDSDSDLAAIAPMASMLRPFALRSIVTLLDSSTFGVEIALRYEWLPAVLTLALSYHGAQNKNDDIAAAWDILSAVCTSAAGLAALADLQHANRHFLGKVQLDNAGCVHLLSDEVVFPIVERIVGRGDETIRVALLRFVGCAVFGPQEVLRRRKADEEKAIPVPIIAISRSLFRCIWTLRNNAEPLVRVALWQCAKSCLGASLALTLESTTLTDMRTAIAASSAAQLTSTEEEPSADVRSEMLNVAHLALRESSVALFHDRLRALVKAGIWPARISAALEAEVPR</sequence>
<evidence type="ECO:0000313" key="2">
    <source>
        <dbReference type="Proteomes" id="UP000051952"/>
    </source>
</evidence>
<dbReference type="Proteomes" id="UP000051952">
    <property type="component" value="Unassembled WGS sequence"/>
</dbReference>
<organism evidence="1 2">
    <name type="scientific">Bodo saltans</name>
    <name type="common">Flagellated protozoan</name>
    <dbReference type="NCBI Taxonomy" id="75058"/>
    <lineage>
        <taxon>Eukaryota</taxon>
        <taxon>Discoba</taxon>
        <taxon>Euglenozoa</taxon>
        <taxon>Kinetoplastea</taxon>
        <taxon>Metakinetoplastina</taxon>
        <taxon>Eubodonida</taxon>
        <taxon>Bodonidae</taxon>
        <taxon>Bodo</taxon>
    </lineage>
</organism>
<dbReference type="AlphaFoldDB" id="A0A0S4J336"/>
<proteinExistence type="predicted"/>
<keyword evidence="2" id="KW-1185">Reference proteome</keyword>
<reference evidence="2" key="1">
    <citation type="submission" date="2015-09" db="EMBL/GenBank/DDBJ databases">
        <authorList>
            <consortium name="Pathogen Informatics"/>
        </authorList>
    </citation>
    <scope>NUCLEOTIDE SEQUENCE [LARGE SCALE GENOMIC DNA]</scope>
    <source>
        <strain evidence="2">Lake Konstanz</strain>
    </source>
</reference>
<accession>A0A0S4J336</accession>
<name>A0A0S4J336_BODSA</name>
<protein>
    <submittedName>
        <fullName evidence="1">Uncharacterized protein</fullName>
    </submittedName>
</protein>
<evidence type="ECO:0000313" key="1">
    <source>
        <dbReference type="EMBL" id="CUG85684.1"/>
    </source>
</evidence>
<dbReference type="VEuPathDB" id="TriTrypDB:BSAL_90420"/>
<dbReference type="EMBL" id="CYKH01001182">
    <property type="protein sequence ID" value="CUG85684.1"/>
    <property type="molecule type" value="Genomic_DNA"/>
</dbReference>
<gene>
    <name evidence="1" type="ORF">BSAL_90420</name>
</gene>